<proteinExistence type="predicted"/>
<keyword evidence="2" id="KW-1185">Reference proteome</keyword>
<dbReference type="Proteomes" id="UP000289738">
    <property type="component" value="Chromosome A01"/>
</dbReference>
<dbReference type="AlphaFoldDB" id="A0A445ETY7"/>
<reference evidence="1 2" key="1">
    <citation type="submission" date="2019-01" db="EMBL/GenBank/DDBJ databases">
        <title>Sequencing of cultivated peanut Arachis hypogaea provides insights into genome evolution and oil improvement.</title>
        <authorList>
            <person name="Chen X."/>
        </authorList>
    </citation>
    <scope>NUCLEOTIDE SEQUENCE [LARGE SCALE GENOMIC DNA]</scope>
    <source>
        <strain evidence="2">cv. Fuhuasheng</strain>
        <tissue evidence="1">Leaves</tissue>
    </source>
</reference>
<comment type="caution">
    <text evidence="1">The sequence shown here is derived from an EMBL/GenBank/DDBJ whole genome shotgun (WGS) entry which is preliminary data.</text>
</comment>
<protein>
    <submittedName>
        <fullName evidence="1">Uncharacterized protein</fullName>
    </submittedName>
</protein>
<organism evidence="1 2">
    <name type="scientific">Arachis hypogaea</name>
    <name type="common">Peanut</name>
    <dbReference type="NCBI Taxonomy" id="3818"/>
    <lineage>
        <taxon>Eukaryota</taxon>
        <taxon>Viridiplantae</taxon>
        <taxon>Streptophyta</taxon>
        <taxon>Embryophyta</taxon>
        <taxon>Tracheophyta</taxon>
        <taxon>Spermatophyta</taxon>
        <taxon>Magnoliopsida</taxon>
        <taxon>eudicotyledons</taxon>
        <taxon>Gunneridae</taxon>
        <taxon>Pentapetalae</taxon>
        <taxon>rosids</taxon>
        <taxon>fabids</taxon>
        <taxon>Fabales</taxon>
        <taxon>Fabaceae</taxon>
        <taxon>Papilionoideae</taxon>
        <taxon>50 kb inversion clade</taxon>
        <taxon>dalbergioids sensu lato</taxon>
        <taxon>Dalbergieae</taxon>
        <taxon>Pterocarpus clade</taxon>
        <taxon>Arachis</taxon>
    </lineage>
</organism>
<sequence>MARKIDKFRVKIMGEIREIRVLITTDALGVEFCLFCEFWWGRHRVRLLQSKEQRSHYHTRISLQIGLPYLEAVLADNSPNPPRCSMRVTLLFRAIISLVSLECRSPDWFSIPWWQNGEGFKVLPILLAWNWTHGSLIGCVVCTHGEPVVCIFFEPSILRVGLSEGLIVKVDSHTDVGCIGLVVLVQEVQRHWVQKKGLSLNKQCVLVADLLE</sequence>
<evidence type="ECO:0000313" key="1">
    <source>
        <dbReference type="EMBL" id="RYR78945.1"/>
    </source>
</evidence>
<name>A0A445ETY7_ARAHY</name>
<evidence type="ECO:0000313" key="2">
    <source>
        <dbReference type="Proteomes" id="UP000289738"/>
    </source>
</evidence>
<gene>
    <name evidence="1" type="ORF">Ahy_A01g003807</name>
</gene>
<accession>A0A445ETY7</accession>
<dbReference type="EMBL" id="SDMP01000001">
    <property type="protein sequence ID" value="RYR78945.1"/>
    <property type="molecule type" value="Genomic_DNA"/>
</dbReference>